<name>A0A3B1DGT3_9ZZZZ</name>
<dbReference type="EMBL" id="UOGK01000307">
    <property type="protein sequence ID" value="VAX39932.1"/>
    <property type="molecule type" value="Genomic_DNA"/>
</dbReference>
<organism evidence="1">
    <name type="scientific">hydrothermal vent metagenome</name>
    <dbReference type="NCBI Taxonomy" id="652676"/>
    <lineage>
        <taxon>unclassified sequences</taxon>
        <taxon>metagenomes</taxon>
        <taxon>ecological metagenomes</taxon>
    </lineage>
</organism>
<reference evidence="1" key="1">
    <citation type="submission" date="2018-06" db="EMBL/GenBank/DDBJ databases">
        <authorList>
            <person name="Zhirakovskaya E."/>
        </authorList>
    </citation>
    <scope>NUCLEOTIDE SEQUENCE</scope>
</reference>
<sequence length="55" mass="6337">HPEHKDRAVFGSKSCAVWTDWVKTMKSVPVFLILLANTQPRCILPRFAHAIYYPP</sequence>
<evidence type="ECO:0000313" key="1">
    <source>
        <dbReference type="EMBL" id="VAX39932.1"/>
    </source>
</evidence>
<feature type="non-terminal residue" evidence="1">
    <location>
        <position position="1"/>
    </location>
</feature>
<accession>A0A3B1DGT3</accession>
<proteinExistence type="predicted"/>
<gene>
    <name evidence="1" type="ORF">MNBD_PLANCTO03-359</name>
</gene>
<protein>
    <submittedName>
        <fullName evidence="1">Uncharacterized protein</fullName>
    </submittedName>
</protein>
<dbReference type="AlphaFoldDB" id="A0A3B1DGT3"/>